<dbReference type="EMBL" id="UINC01063661">
    <property type="protein sequence ID" value="SVB91526.1"/>
    <property type="molecule type" value="Genomic_DNA"/>
</dbReference>
<proteinExistence type="predicted"/>
<evidence type="ECO:0008006" key="2">
    <source>
        <dbReference type="Google" id="ProtNLM"/>
    </source>
</evidence>
<dbReference type="AlphaFoldDB" id="A0A382HW02"/>
<organism evidence="1">
    <name type="scientific">marine metagenome</name>
    <dbReference type="NCBI Taxonomy" id="408172"/>
    <lineage>
        <taxon>unclassified sequences</taxon>
        <taxon>metagenomes</taxon>
        <taxon>ecological metagenomes</taxon>
    </lineage>
</organism>
<reference evidence="1" key="1">
    <citation type="submission" date="2018-05" db="EMBL/GenBank/DDBJ databases">
        <authorList>
            <person name="Lanie J.A."/>
            <person name="Ng W.-L."/>
            <person name="Kazmierczak K.M."/>
            <person name="Andrzejewski T.M."/>
            <person name="Davidsen T.M."/>
            <person name="Wayne K.J."/>
            <person name="Tettelin H."/>
            <person name="Glass J.I."/>
            <person name="Rusch D."/>
            <person name="Podicherti R."/>
            <person name="Tsui H.-C.T."/>
            <person name="Winkler M.E."/>
        </authorList>
    </citation>
    <scope>NUCLEOTIDE SEQUENCE</scope>
</reference>
<sequence>MRQSPAYLTKSRFKSALECPTKLFYTSNDDYANTMDEDEFLMALAEGGFQVGELAKYYHPGGYDITSLKYKESLEETNKLLQQENVIIYEPAIQFENFFIRVDVLVKTGNKVDLIEVKAKSFKSREEFYSKKEFIDTHWRPYLYDVAFQNWVTQQAFPEWKIAPYLMLADQNKKTTVDGLNQLFIVVKDEEGRKSVKVTQEITKELLGDEILVKVDVSNLVQMIWAGKDMDPVNKTIEDQMEFAERSQLYAKYYKDDERYPVSLGLKCKHCEFKKDNKHELKSGFEECWEFVYPDFNS</sequence>
<accession>A0A382HW02</accession>
<name>A0A382HW02_9ZZZZ</name>
<evidence type="ECO:0000313" key="1">
    <source>
        <dbReference type="EMBL" id="SVB91526.1"/>
    </source>
</evidence>
<protein>
    <recommendedName>
        <fullName evidence="2">PD-(D/E)XK endonuclease-like domain-containing protein</fullName>
    </recommendedName>
</protein>
<gene>
    <name evidence="1" type="ORF">METZ01_LOCUS244380</name>
</gene>
<feature type="non-terminal residue" evidence="1">
    <location>
        <position position="298"/>
    </location>
</feature>